<sequence length="1210" mass="139639">MNKNLVDRILNAYKSTEPLKIDLPVPSIKQYVNKDILDKEFNSPSTSQCSKESETEYVKKYVHEDEQEYIQMKNNIFFNNDHMDDISEISGEIAVRKEDTIRLYQTYNFAYRPKNNLAVLSMRNKIVSMIASNSIVIIRGSTGCGKTTQVPQLILDAEFERRQHCNIIVTQPRRIAAMSIAKRVSQERDWPVGTLVGYQMGLIKNVNRDTRITYCTTGVLLNKLTNKKHMMDYTHVILDEVHERDEDMDFLILVVRKLLRTNSTMVKVILMSATIDVDKFSTYFSTPMENQLLPAPIIDIPRGGPYEISVYYIDELENLGIIPEIPEEPTFMICVAEFAARIIEIFDGIDNKNNVPNYEFERAAVLVFLPGFSEIEDLRSILLSEKHKDTQWDIIILHSLISTEEQENVFKKPPKNHRRIILSTNIAESSITVPDVRYVIDFCLTKLLVTEPGTNYQCLQLCWASKSNCQQRAGRTGRVMDGRVYRMIPRAFYENMMSDESVPEMLRAPLANVVLKTKLLDMGEPKALLALSLDPPNLSNIRNTILLLKEVGALLNRDTQEFDGDMTPLGRVMANLPLNVHVTKLIILGHIFGILSDAIIIAASMTVKDIFNIGFHELETTYHEKMHWSAKSDSDSIACLNAFKVWQNDKANRRINNPNQEREWARRKSLRVRSLREMDAFINEIKYKLYQFGIKETTGPEKITWESLFIDRYFVLKFIIAGAFYPNYFVKFPYNINERIQQIEKMLAYRDPTNTIILRGWPVKQPGSLYSKKFQEIFGQHMLLDPKDYENITVSFDGSNRIYIEYEQKSRIMSNYAFVRNCIKIRQCRIPIQINLLSQIDACRKAEDLGLTKDYGRILFEQSAKPNESLSRRYMYDKKPYPDLPKSYEYQSKVTLQGPFSPIEVQLVHLVTKGLIKQVSVEATSVNSVLLDTCPENPKGIFLVAQTIIRDSKNLGHLTLRNTTLLPTTPGLTSLITLILTPYMELRRSPMGTYYTGALCGLGYNRSTGESLFPEHDLEIMFDVEITMNDLRMINKLRHWMNIAMYFNDRSEIVDEDAHHDMTVNCQNQVKKAFKDVIYKTRNKIDPVPISNFGKWNRYDETLFLVPARETSKKSNVYSLHKALELNDKNDELEEIIKHLLELEALAHQDPREKTIGLVNCKLCLTKVHGIINLRAHLCSEQHITKQQMIDTTSEFGESLQNLMDKLRLY</sequence>
<evidence type="ECO:0000256" key="3">
    <source>
        <dbReference type="ARBA" id="ARBA00022741"/>
    </source>
</evidence>
<evidence type="ECO:0000256" key="1">
    <source>
        <dbReference type="ARBA" id="ARBA00004496"/>
    </source>
</evidence>
<comment type="subcellular location">
    <subcellularLocation>
        <location evidence="1">Cytoplasm</location>
    </subcellularLocation>
</comment>
<dbReference type="SMART" id="SM00487">
    <property type="entry name" value="DEXDc"/>
    <property type="match status" value="1"/>
</dbReference>
<dbReference type="SMART" id="SM00490">
    <property type="entry name" value="HELICc"/>
    <property type="match status" value="1"/>
</dbReference>
<dbReference type="GO" id="GO:0004386">
    <property type="term" value="F:helicase activity"/>
    <property type="evidence" value="ECO:0007669"/>
    <property type="project" value="UniProtKB-KW"/>
</dbReference>
<dbReference type="InterPro" id="IPR027417">
    <property type="entry name" value="P-loop_NTPase"/>
</dbReference>
<dbReference type="STRING" id="64791.A0A151WRB6"/>
<evidence type="ECO:0000256" key="4">
    <source>
        <dbReference type="ARBA" id="ARBA00022840"/>
    </source>
</evidence>
<dbReference type="PANTHER" id="PTHR18934">
    <property type="entry name" value="ATP-DEPENDENT RNA HELICASE"/>
    <property type="match status" value="1"/>
</dbReference>
<dbReference type="AlphaFoldDB" id="A0A151WRB6"/>
<dbReference type="Gene3D" id="3.40.50.300">
    <property type="entry name" value="P-loop containing nucleotide triphosphate hydrolases"/>
    <property type="match status" value="2"/>
</dbReference>
<dbReference type="SMART" id="SM00847">
    <property type="entry name" value="HA2"/>
    <property type="match status" value="1"/>
</dbReference>
<dbReference type="Pfam" id="PF00270">
    <property type="entry name" value="DEAD"/>
    <property type="match status" value="1"/>
</dbReference>
<dbReference type="GO" id="GO:0005737">
    <property type="term" value="C:cytoplasm"/>
    <property type="evidence" value="ECO:0007669"/>
    <property type="project" value="UniProtKB-SubCell"/>
</dbReference>
<dbReference type="InterPro" id="IPR001650">
    <property type="entry name" value="Helicase_C-like"/>
</dbReference>
<dbReference type="SUPFAM" id="SSF52540">
    <property type="entry name" value="P-loop containing nucleoside triphosphate hydrolases"/>
    <property type="match status" value="1"/>
</dbReference>
<protein>
    <submittedName>
        <fullName evidence="7">Putative ATP-dependent RNA helicase spindle-E</fullName>
    </submittedName>
</protein>
<keyword evidence="8" id="KW-1185">Reference proteome</keyword>
<evidence type="ECO:0000313" key="8">
    <source>
        <dbReference type="Proteomes" id="UP000075809"/>
    </source>
</evidence>
<gene>
    <name evidence="7" type="ORF">ALC60_10662</name>
</gene>
<name>A0A151WRB6_9HYME</name>
<dbReference type="KEGG" id="mzt:108727328"/>
<dbReference type="GO" id="GO:0005524">
    <property type="term" value="F:ATP binding"/>
    <property type="evidence" value="ECO:0007669"/>
    <property type="project" value="UniProtKB-KW"/>
</dbReference>
<feature type="domain" description="Helicase C-terminal" evidence="6">
    <location>
        <begin position="354"/>
        <end position="521"/>
    </location>
</feature>
<proteinExistence type="predicted"/>
<dbReference type="PROSITE" id="PS51192">
    <property type="entry name" value="HELICASE_ATP_BIND_1"/>
    <property type="match status" value="1"/>
</dbReference>
<dbReference type="Proteomes" id="UP000075809">
    <property type="component" value="Unassembled WGS sequence"/>
</dbReference>
<keyword evidence="3" id="KW-0547">Nucleotide-binding</keyword>
<evidence type="ECO:0000256" key="2">
    <source>
        <dbReference type="ARBA" id="ARBA00022490"/>
    </source>
</evidence>
<accession>A0A151WRB6</accession>
<dbReference type="GO" id="GO:0003723">
    <property type="term" value="F:RNA binding"/>
    <property type="evidence" value="ECO:0007669"/>
    <property type="project" value="TreeGrafter"/>
</dbReference>
<evidence type="ECO:0000313" key="7">
    <source>
        <dbReference type="EMBL" id="KYQ50347.1"/>
    </source>
</evidence>
<keyword evidence="4" id="KW-0067">ATP-binding</keyword>
<keyword evidence="2" id="KW-0963">Cytoplasm</keyword>
<dbReference type="Gene3D" id="1.20.120.1080">
    <property type="match status" value="1"/>
</dbReference>
<evidence type="ECO:0000259" key="5">
    <source>
        <dbReference type="PROSITE" id="PS51192"/>
    </source>
</evidence>
<keyword evidence="7" id="KW-0347">Helicase</keyword>
<dbReference type="OrthoDB" id="66977at2759"/>
<dbReference type="InterPro" id="IPR007502">
    <property type="entry name" value="Helicase-assoc_dom"/>
</dbReference>
<dbReference type="InterPro" id="IPR014001">
    <property type="entry name" value="Helicase_ATP-bd"/>
</dbReference>
<evidence type="ECO:0000259" key="6">
    <source>
        <dbReference type="PROSITE" id="PS51194"/>
    </source>
</evidence>
<dbReference type="Pfam" id="PF00271">
    <property type="entry name" value="Helicase_C"/>
    <property type="match status" value="1"/>
</dbReference>
<dbReference type="CDD" id="cd18791">
    <property type="entry name" value="SF2_C_RHA"/>
    <property type="match status" value="1"/>
</dbReference>
<dbReference type="EMBL" id="KQ982813">
    <property type="protein sequence ID" value="KYQ50347.1"/>
    <property type="molecule type" value="Genomic_DNA"/>
</dbReference>
<keyword evidence="7" id="KW-0378">Hydrolase</keyword>
<reference evidence="7 8" key="1">
    <citation type="submission" date="2015-09" db="EMBL/GenBank/DDBJ databases">
        <title>Trachymyrmex zeteki WGS genome.</title>
        <authorList>
            <person name="Nygaard S."/>
            <person name="Hu H."/>
            <person name="Boomsma J."/>
            <person name="Zhang G."/>
        </authorList>
    </citation>
    <scope>NUCLEOTIDE SEQUENCE [LARGE SCALE GENOMIC DNA]</scope>
    <source>
        <strain evidence="7">Tzet28-1</strain>
        <tissue evidence="7">Whole body</tissue>
    </source>
</reference>
<dbReference type="InterPro" id="IPR011545">
    <property type="entry name" value="DEAD/DEAH_box_helicase_dom"/>
</dbReference>
<dbReference type="PANTHER" id="PTHR18934:SF113">
    <property type="entry name" value="ATP-DEPENDENT RNA HELICASE TDRD9"/>
    <property type="match status" value="1"/>
</dbReference>
<dbReference type="PROSITE" id="PS51194">
    <property type="entry name" value="HELICASE_CTER"/>
    <property type="match status" value="1"/>
</dbReference>
<feature type="domain" description="Helicase ATP-binding" evidence="5">
    <location>
        <begin position="127"/>
        <end position="293"/>
    </location>
</feature>
<organism evidence="7 8">
    <name type="scientific">Mycetomoellerius zeteki</name>
    <dbReference type="NCBI Taxonomy" id="64791"/>
    <lineage>
        <taxon>Eukaryota</taxon>
        <taxon>Metazoa</taxon>
        <taxon>Ecdysozoa</taxon>
        <taxon>Arthropoda</taxon>
        <taxon>Hexapoda</taxon>
        <taxon>Insecta</taxon>
        <taxon>Pterygota</taxon>
        <taxon>Neoptera</taxon>
        <taxon>Endopterygota</taxon>
        <taxon>Hymenoptera</taxon>
        <taxon>Apocrita</taxon>
        <taxon>Aculeata</taxon>
        <taxon>Formicoidea</taxon>
        <taxon>Formicidae</taxon>
        <taxon>Myrmicinae</taxon>
        <taxon>Mycetomoellerius</taxon>
    </lineage>
</organism>